<reference evidence="2 3" key="1">
    <citation type="journal article" date="2019" name="Nat. Microbiol.">
        <title>Mediterranean grassland soil C-N compound turnover is dependent on rainfall and depth, and is mediated by genomically divergent microorganisms.</title>
        <authorList>
            <person name="Diamond S."/>
            <person name="Andeer P.F."/>
            <person name="Li Z."/>
            <person name="Crits-Christoph A."/>
            <person name="Burstein D."/>
            <person name="Anantharaman K."/>
            <person name="Lane K.R."/>
            <person name="Thomas B.C."/>
            <person name="Pan C."/>
            <person name="Northen T.R."/>
            <person name="Banfield J.F."/>
        </authorList>
    </citation>
    <scope>NUCLEOTIDE SEQUENCE [LARGE SCALE GENOMIC DNA]</scope>
    <source>
        <strain evidence="2">WS_7</strain>
    </source>
</reference>
<gene>
    <name evidence="2" type="primary">creD</name>
    <name evidence="2" type="ORF">E6K77_06915</name>
</gene>
<dbReference type="GO" id="GO:0005886">
    <property type="term" value="C:plasma membrane"/>
    <property type="evidence" value="ECO:0007669"/>
    <property type="project" value="TreeGrafter"/>
</dbReference>
<evidence type="ECO:0000313" key="3">
    <source>
        <dbReference type="Proteomes" id="UP000317366"/>
    </source>
</evidence>
<feature type="transmembrane region" description="Helical" evidence="1">
    <location>
        <begin position="12"/>
        <end position="38"/>
    </location>
</feature>
<evidence type="ECO:0000256" key="1">
    <source>
        <dbReference type="SAM" id="Phobius"/>
    </source>
</evidence>
<protein>
    <submittedName>
        <fullName evidence="2">Cell envelope integrity protein CreD</fullName>
    </submittedName>
</protein>
<sequence>MPTKEGPHMRANVALKALIVGVVAGAFIVPLAMIWGVVRDRSRYRDTVVAEVARSTAQSQTLVGPLVVVRYRELLPAAGRGEAEQVREGLDILLPDSLRIRSSARVEMRQRGIYRVPVFRAATGFTAAFTLPPRFGMDQRRLVEEPRAEVVFGVSDPRGIRAIPQVKVDGAILEARPGAGLGWLRNGFSVTLPPGAAGRRVALDGTLELLGTDRLLFLPVGAATDVEVSSDWPHPSFVGAFLPDERTVSARGFRANWKLSRFATGVDDAMAHVRDNMSRGVPMPTDAAGGTSAFPNTDLGVRFVQPVDVYVQSERAVKYGFLFVFLTFVTFFLFEVLRRMAVHPIQYALCGAAVALFFLLLVSLSEHLPFAASYLIAAGACVGLATFYVGHVLGSVARGAVFCGLLGTLYGFLYVILQSEDYALLLGALLLFVALAVVIIITRRVDWYRLSEPTTSTPGGPA</sequence>
<keyword evidence="1" id="KW-1133">Transmembrane helix</keyword>
<feature type="transmembrane region" description="Helical" evidence="1">
    <location>
        <begin position="422"/>
        <end position="441"/>
    </location>
</feature>
<dbReference type="InterPro" id="IPR010364">
    <property type="entry name" value="Uncharacterised_IM_CreD"/>
</dbReference>
<dbReference type="PANTHER" id="PTHR30092">
    <property type="entry name" value="INNER MEMBRANE PROTEIN CRED"/>
    <property type="match status" value="1"/>
</dbReference>
<keyword evidence="1" id="KW-0812">Transmembrane</keyword>
<name>A0A538TG55_UNCEI</name>
<organism evidence="2 3">
    <name type="scientific">Eiseniibacteriota bacterium</name>
    <dbReference type="NCBI Taxonomy" id="2212470"/>
    <lineage>
        <taxon>Bacteria</taxon>
        <taxon>Candidatus Eiseniibacteriota</taxon>
    </lineage>
</organism>
<accession>A0A538TG55</accession>
<feature type="transmembrane region" description="Helical" evidence="1">
    <location>
        <begin position="396"/>
        <end position="416"/>
    </location>
</feature>
<proteinExistence type="predicted"/>
<feature type="transmembrane region" description="Helical" evidence="1">
    <location>
        <begin position="370"/>
        <end position="389"/>
    </location>
</feature>
<dbReference type="NCBIfam" id="NF008712">
    <property type="entry name" value="PRK11715.1-1"/>
    <property type="match status" value="1"/>
</dbReference>
<feature type="transmembrane region" description="Helical" evidence="1">
    <location>
        <begin position="319"/>
        <end position="337"/>
    </location>
</feature>
<dbReference type="EMBL" id="VBOX01000072">
    <property type="protein sequence ID" value="TMQ62601.1"/>
    <property type="molecule type" value="Genomic_DNA"/>
</dbReference>
<dbReference type="AlphaFoldDB" id="A0A538TG55"/>
<dbReference type="Proteomes" id="UP000317366">
    <property type="component" value="Unassembled WGS sequence"/>
</dbReference>
<evidence type="ECO:0000313" key="2">
    <source>
        <dbReference type="EMBL" id="TMQ62601.1"/>
    </source>
</evidence>
<comment type="caution">
    <text evidence="2">The sequence shown here is derived from an EMBL/GenBank/DDBJ whole genome shotgun (WGS) entry which is preliminary data.</text>
</comment>
<dbReference type="Pfam" id="PF06123">
    <property type="entry name" value="CreD"/>
    <property type="match status" value="1"/>
</dbReference>
<feature type="transmembrane region" description="Helical" evidence="1">
    <location>
        <begin position="344"/>
        <end position="364"/>
    </location>
</feature>
<dbReference type="PANTHER" id="PTHR30092:SF0">
    <property type="entry name" value="INNER MEMBRANE PROTEIN CRED"/>
    <property type="match status" value="1"/>
</dbReference>
<dbReference type="PIRSF" id="PIRSF004548">
    <property type="entry name" value="CreD"/>
    <property type="match status" value="1"/>
</dbReference>
<keyword evidence="1" id="KW-0472">Membrane</keyword>